<accession>A0A653D5R2</accession>
<gene>
    <name evidence="3" type="ORF">CALMAC_LOCUS14675</name>
</gene>
<sequence>MTLVPFEISLFCVSLLTLVIKEAVGHGMMLEPVSRSSRWRFDPTAPKNYDDNQLFCGGFYVQYYINGGKCGVCGDAFDAPHPQENENTGTYGKGAIVAEYLNGSVIDVHIKLTANHKGYFNYSLCELVNPDLPEPGEECFFPLVLEDNTSQYSVDSTEFQILNRVRLPNITCPRCVLRWSYTAGNNWGDCGNGTGAIGCGPQENFVNCADISII</sequence>
<dbReference type="AlphaFoldDB" id="A0A653D5R2"/>
<dbReference type="OrthoDB" id="64893at2759"/>
<evidence type="ECO:0000313" key="3">
    <source>
        <dbReference type="EMBL" id="VEN55514.1"/>
    </source>
</evidence>
<keyword evidence="1" id="KW-0732">Signal</keyword>
<evidence type="ECO:0000256" key="1">
    <source>
        <dbReference type="SAM" id="SignalP"/>
    </source>
</evidence>
<protein>
    <recommendedName>
        <fullName evidence="2">Chitin-binding type-4 domain-containing protein</fullName>
    </recommendedName>
</protein>
<keyword evidence="4" id="KW-1185">Reference proteome</keyword>
<dbReference type="EMBL" id="CAACVG010010309">
    <property type="protein sequence ID" value="VEN55514.1"/>
    <property type="molecule type" value="Genomic_DNA"/>
</dbReference>
<dbReference type="PANTHER" id="PTHR21113">
    <property type="entry name" value="AGAP001705-PA"/>
    <property type="match status" value="1"/>
</dbReference>
<organism evidence="3 4">
    <name type="scientific">Callosobruchus maculatus</name>
    <name type="common">Southern cowpea weevil</name>
    <name type="synonym">Pulse bruchid</name>
    <dbReference type="NCBI Taxonomy" id="64391"/>
    <lineage>
        <taxon>Eukaryota</taxon>
        <taxon>Metazoa</taxon>
        <taxon>Ecdysozoa</taxon>
        <taxon>Arthropoda</taxon>
        <taxon>Hexapoda</taxon>
        <taxon>Insecta</taxon>
        <taxon>Pterygota</taxon>
        <taxon>Neoptera</taxon>
        <taxon>Endopterygota</taxon>
        <taxon>Coleoptera</taxon>
        <taxon>Polyphaga</taxon>
        <taxon>Cucujiformia</taxon>
        <taxon>Chrysomeloidea</taxon>
        <taxon>Chrysomelidae</taxon>
        <taxon>Bruchinae</taxon>
        <taxon>Bruchini</taxon>
        <taxon>Callosobruchus</taxon>
    </lineage>
</organism>
<feature type="chain" id="PRO_5025026402" description="Chitin-binding type-4 domain-containing protein" evidence="1">
    <location>
        <begin position="26"/>
        <end position="214"/>
    </location>
</feature>
<evidence type="ECO:0000313" key="4">
    <source>
        <dbReference type="Proteomes" id="UP000410492"/>
    </source>
</evidence>
<dbReference type="Proteomes" id="UP000410492">
    <property type="component" value="Unassembled WGS sequence"/>
</dbReference>
<name>A0A653D5R2_CALMS</name>
<dbReference type="InterPro" id="IPR004302">
    <property type="entry name" value="Cellulose/chitin-bd_N"/>
</dbReference>
<evidence type="ECO:0000259" key="2">
    <source>
        <dbReference type="Pfam" id="PF03067"/>
    </source>
</evidence>
<feature type="signal peptide" evidence="1">
    <location>
        <begin position="1"/>
        <end position="25"/>
    </location>
</feature>
<feature type="domain" description="Chitin-binding type-4" evidence="2">
    <location>
        <begin position="26"/>
        <end position="211"/>
    </location>
</feature>
<proteinExistence type="predicted"/>
<dbReference type="Pfam" id="PF03067">
    <property type="entry name" value="LPMO_10"/>
    <property type="match status" value="1"/>
</dbReference>
<dbReference type="PANTHER" id="PTHR21113:SF14">
    <property type="entry name" value="LP24064P"/>
    <property type="match status" value="1"/>
</dbReference>
<reference evidence="3 4" key="1">
    <citation type="submission" date="2019-01" db="EMBL/GenBank/DDBJ databases">
        <authorList>
            <person name="Sayadi A."/>
        </authorList>
    </citation>
    <scope>NUCLEOTIDE SEQUENCE [LARGE SCALE GENOMIC DNA]</scope>
</reference>